<feature type="region of interest" description="Disordered" evidence="1">
    <location>
        <begin position="1"/>
        <end position="54"/>
    </location>
</feature>
<reference evidence="2 3" key="1">
    <citation type="submission" date="2021-06" db="EMBL/GenBank/DDBJ databases">
        <title>Caerostris darwini draft genome.</title>
        <authorList>
            <person name="Kono N."/>
            <person name="Arakawa K."/>
        </authorList>
    </citation>
    <scope>NUCLEOTIDE SEQUENCE [LARGE SCALE GENOMIC DNA]</scope>
</reference>
<dbReference type="AlphaFoldDB" id="A0AAV4Q592"/>
<keyword evidence="3" id="KW-1185">Reference proteome</keyword>
<feature type="compositionally biased region" description="Basic and acidic residues" evidence="1">
    <location>
        <begin position="1"/>
        <end position="19"/>
    </location>
</feature>
<feature type="region of interest" description="Disordered" evidence="1">
    <location>
        <begin position="66"/>
        <end position="98"/>
    </location>
</feature>
<sequence>MSEDERKADSFGETFKDEAENPALSETLRRTEVGRNMLNRPEKGNATSSESSSDLFHRISVSRNPMSFDMGAEGGQNAVRSSENVHQSDELSFSQRTSIKRNISNSDDSLTGCSISNKKMRCYEMNPNESSCQPLDLSIRGASYKTDGIIGGEINSFQKTQSAYDYEIVWHCWPKVFLVPVYDKYLPIHIQVSTIHP</sequence>
<name>A0AAV4Q592_9ARAC</name>
<evidence type="ECO:0000256" key="1">
    <source>
        <dbReference type="SAM" id="MobiDB-lite"/>
    </source>
</evidence>
<gene>
    <name evidence="2" type="ORF">CDAR_532321</name>
</gene>
<protein>
    <submittedName>
        <fullName evidence="2">Uncharacterized protein</fullName>
    </submittedName>
</protein>
<dbReference type="EMBL" id="BPLQ01003983">
    <property type="protein sequence ID" value="GIY04843.1"/>
    <property type="molecule type" value="Genomic_DNA"/>
</dbReference>
<feature type="compositionally biased region" description="Polar residues" evidence="1">
    <location>
        <begin position="78"/>
        <end position="98"/>
    </location>
</feature>
<proteinExistence type="predicted"/>
<dbReference type="Proteomes" id="UP001054837">
    <property type="component" value="Unassembled WGS sequence"/>
</dbReference>
<organism evidence="2 3">
    <name type="scientific">Caerostris darwini</name>
    <dbReference type="NCBI Taxonomy" id="1538125"/>
    <lineage>
        <taxon>Eukaryota</taxon>
        <taxon>Metazoa</taxon>
        <taxon>Ecdysozoa</taxon>
        <taxon>Arthropoda</taxon>
        <taxon>Chelicerata</taxon>
        <taxon>Arachnida</taxon>
        <taxon>Araneae</taxon>
        <taxon>Araneomorphae</taxon>
        <taxon>Entelegynae</taxon>
        <taxon>Araneoidea</taxon>
        <taxon>Araneidae</taxon>
        <taxon>Caerostris</taxon>
    </lineage>
</organism>
<accession>A0AAV4Q592</accession>
<comment type="caution">
    <text evidence="2">The sequence shown here is derived from an EMBL/GenBank/DDBJ whole genome shotgun (WGS) entry which is preliminary data.</text>
</comment>
<evidence type="ECO:0000313" key="3">
    <source>
        <dbReference type="Proteomes" id="UP001054837"/>
    </source>
</evidence>
<feature type="compositionally biased region" description="Polar residues" evidence="1">
    <location>
        <begin position="45"/>
        <end position="54"/>
    </location>
</feature>
<evidence type="ECO:0000313" key="2">
    <source>
        <dbReference type="EMBL" id="GIY04843.1"/>
    </source>
</evidence>